<evidence type="ECO:0000256" key="2">
    <source>
        <dbReference type="SAM" id="SignalP"/>
    </source>
</evidence>
<evidence type="ECO:0000313" key="3">
    <source>
        <dbReference type="EMBL" id="CAA9378865.1"/>
    </source>
</evidence>
<proteinExistence type="predicted"/>
<evidence type="ECO:0000256" key="1">
    <source>
        <dbReference type="SAM" id="MobiDB-lite"/>
    </source>
</evidence>
<feature type="chain" id="PRO_5026704059" description="Secreted protein" evidence="2">
    <location>
        <begin position="23"/>
        <end position="621"/>
    </location>
</feature>
<feature type="region of interest" description="Disordered" evidence="1">
    <location>
        <begin position="76"/>
        <end position="124"/>
    </location>
</feature>
<accession>A0A6J4N6E5</accession>
<protein>
    <recommendedName>
        <fullName evidence="4">Secreted protein</fullName>
    </recommendedName>
</protein>
<evidence type="ECO:0008006" key="4">
    <source>
        <dbReference type="Google" id="ProtNLM"/>
    </source>
</evidence>
<feature type="region of interest" description="Disordered" evidence="1">
    <location>
        <begin position="415"/>
        <end position="443"/>
    </location>
</feature>
<gene>
    <name evidence="3" type="ORF">AVDCRST_MAG21-1657</name>
</gene>
<name>A0A6J4N6E5_9ACTN</name>
<dbReference type="EMBL" id="CADCUL010000137">
    <property type="protein sequence ID" value="CAA9378865.1"/>
    <property type="molecule type" value="Genomic_DNA"/>
</dbReference>
<dbReference type="AlphaFoldDB" id="A0A6J4N6E5"/>
<sequence length="621" mass="66688">MSAVAILALTSAGLGSGITATASPDAPAGKVIPSLSTSAVNGARTSTADSETVQTEVELHSTGQTNLLALAREGATTKAAPGTAPATDDPNSEIPPRKANSGFKTSPVAKQAPNSENRQLVSDPHESLHFEGINAADSRYADNGDQFTNEPPDQALCVGNGFTMEGVNTAVAVFDRTGAQLAPTVSINEFFGFASVIDREDTVTPFGKRFAFDPVCLYDHQVDRWFFVVTELDQNQKTGDLTGQTNLFIAVSETDDPLGDYEIYRIDTESGDRTDKGCPCFDDFPHIGADRNGFYITANRFPLFKDGFNGAQVYAIDKRELAANASEDGPKPTVVSINAGRIDGDPSFTVQPAAVPEGGSYTGDREYFLSTTDFDTLRESKIGVWALSNTDSLSRENPDVRLTQRTIPSLTYVAEPRADQKRRATPPPLAEEAGERPNKLDSASDMSEVEYAAGRLWGAIGTAVGDGDNKRDAVLYVQVKPSFTNGRADGKVVEQGYVSVAVNHLMYPAIGVNSDGDAAMVMSVSGRTVFPSPSYIKMDKTGVRGPVKVMDFGERPNDGFTCYKAFVGSRARGCRWGDYSAATADNNGRIWMATEFISSGPRVPFANWSTQVIRYLPDANR</sequence>
<keyword evidence="2" id="KW-0732">Signal</keyword>
<reference evidence="3" key="1">
    <citation type="submission" date="2020-02" db="EMBL/GenBank/DDBJ databases">
        <authorList>
            <person name="Meier V. D."/>
        </authorList>
    </citation>
    <scope>NUCLEOTIDE SEQUENCE</scope>
    <source>
        <strain evidence="3">AVDCRST_MAG21</strain>
    </source>
</reference>
<feature type="compositionally biased region" description="Low complexity" evidence="1">
    <location>
        <begin position="76"/>
        <end position="87"/>
    </location>
</feature>
<organism evidence="3">
    <name type="scientific">uncultured Nocardioidaceae bacterium</name>
    <dbReference type="NCBI Taxonomy" id="253824"/>
    <lineage>
        <taxon>Bacteria</taxon>
        <taxon>Bacillati</taxon>
        <taxon>Actinomycetota</taxon>
        <taxon>Actinomycetes</taxon>
        <taxon>Propionibacteriales</taxon>
        <taxon>Nocardioidaceae</taxon>
        <taxon>environmental samples</taxon>
    </lineage>
</organism>
<feature type="signal peptide" evidence="2">
    <location>
        <begin position="1"/>
        <end position="22"/>
    </location>
</feature>